<dbReference type="Proteomes" id="UP001642409">
    <property type="component" value="Unassembled WGS sequence"/>
</dbReference>
<dbReference type="SUPFAM" id="SSF46689">
    <property type="entry name" value="Homeodomain-like"/>
    <property type="match status" value="1"/>
</dbReference>
<dbReference type="GO" id="GO:0003677">
    <property type="term" value="F:DNA binding"/>
    <property type="evidence" value="ECO:0007669"/>
    <property type="project" value="UniProtKB-KW"/>
</dbReference>
<evidence type="ECO:0000313" key="3">
    <source>
        <dbReference type="EMBL" id="CAI9938287.1"/>
    </source>
</evidence>
<evidence type="ECO:0000313" key="4">
    <source>
        <dbReference type="EMBL" id="CAL5990593.1"/>
    </source>
</evidence>
<gene>
    <name evidence="4" type="ORF">HINF_LOCUS11425</name>
    <name evidence="3" type="ORF">HINF_LOCUS25932</name>
</gene>
<organism evidence="3">
    <name type="scientific">Hexamita inflata</name>
    <dbReference type="NCBI Taxonomy" id="28002"/>
    <lineage>
        <taxon>Eukaryota</taxon>
        <taxon>Metamonada</taxon>
        <taxon>Diplomonadida</taxon>
        <taxon>Hexamitidae</taxon>
        <taxon>Hexamitinae</taxon>
        <taxon>Hexamita</taxon>
    </lineage>
</organism>
<sequence length="246" mass="27729">MQDTSISIIYEPFDSLLSSSATSLSPQDQQFANDLMQKLNALTAEQDKIEARVSKLQNVSTKWSDEEHQLFLRALRTLPFSDSAGISNVVKTKNAKQVATHVSKYLQKLEKAYAAEYKLEQLHELFVQAMLYLKNSDVTIISSTVNLLKKFNTSHVIDDPENLCEHKKCIFSQFINEMPQASQITFKFIPVVLAAENLQIAVSFLAQKFNLLPEQITTAVVAVFMGKKGFRLDSGSHGLELHQEMK</sequence>
<evidence type="ECO:0000256" key="1">
    <source>
        <dbReference type="SAM" id="Coils"/>
    </source>
</evidence>
<keyword evidence="5" id="KW-1185">Reference proteome</keyword>
<protein>
    <submittedName>
        <fullName evidence="3">Myb-like DNA-binding domain-containing protein</fullName>
    </submittedName>
    <submittedName>
        <fullName evidence="4">Myb-like_DNA-binding domain-containing protein</fullName>
    </submittedName>
</protein>
<dbReference type="EMBL" id="CAXDID020000025">
    <property type="protein sequence ID" value="CAL5990593.1"/>
    <property type="molecule type" value="Genomic_DNA"/>
</dbReference>
<dbReference type="EMBL" id="CATOUU010000654">
    <property type="protein sequence ID" value="CAI9938287.1"/>
    <property type="molecule type" value="Genomic_DNA"/>
</dbReference>
<dbReference type="CDD" id="cd00167">
    <property type="entry name" value="SANT"/>
    <property type="match status" value="1"/>
</dbReference>
<reference evidence="4 5" key="2">
    <citation type="submission" date="2024-07" db="EMBL/GenBank/DDBJ databases">
        <authorList>
            <person name="Akdeniz Z."/>
        </authorList>
    </citation>
    <scope>NUCLEOTIDE SEQUENCE [LARGE SCALE GENOMIC DNA]</scope>
</reference>
<reference evidence="3" key="1">
    <citation type="submission" date="2023-06" db="EMBL/GenBank/DDBJ databases">
        <authorList>
            <person name="Kurt Z."/>
        </authorList>
    </citation>
    <scope>NUCLEOTIDE SEQUENCE</scope>
</reference>
<dbReference type="InterPro" id="IPR001005">
    <property type="entry name" value="SANT/Myb"/>
</dbReference>
<proteinExistence type="predicted"/>
<evidence type="ECO:0000259" key="2">
    <source>
        <dbReference type="SMART" id="SM00717"/>
    </source>
</evidence>
<dbReference type="SMART" id="SM00717">
    <property type="entry name" value="SANT"/>
    <property type="match status" value="1"/>
</dbReference>
<dbReference type="AlphaFoldDB" id="A0AA86PHA1"/>
<evidence type="ECO:0000313" key="5">
    <source>
        <dbReference type="Proteomes" id="UP001642409"/>
    </source>
</evidence>
<dbReference type="Gene3D" id="1.10.10.60">
    <property type="entry name" value="Homeodomain-like"/>
    <property type="match status" value="1"/>
</dbReference>
<dbReference type="InterPro" id="IPR009057">
    <property type="entry name" value="Homeodomain-like_sf"/>
</dbReference>
<keyword evidence="3" id="KW-0238">DNA-binding</keyword>
<feature type="domain" description="Myb-like" evidence="2">
    <location>
        <begin position="59"/>
        <end position="108"/>
    </location>
</feature>
<comment type="caution">
    <text evidence="3">The sequence shown here is derived from an EMBL/GenBank/DDBJ whole genome shotgun (WGS) entry which is preliminary data.</text>
</comment>
<feature type="coiled-coil region" evidence="1">
    <location>
        <begin position="32"/>
        <end position="59"/>
    </location>
</feature>
<name>A0AA86PHA1_9EUKA</name>
<accession>A0AA86PHA1</accession>
<keyword evidence="1" id="KW-0175">Coiled coil</keyword>